<gene>
    <name evidence="2" type="ORF">P8A22_07590</name>
</gene>
<accession>A0ABY9IFY5</accession>
<reference evidence="2 3" key="1">
    <citation type="submission" date="2023-03" db="EMBL/GenBank/DDBJ databases">
        <title>Isolation and description of six Streptomyces strains from soil environments, able to metabolize different microbial glucans.</title>
        <authorList>
            <person name="Widen T."/>
            <person name="Larsbrink J."/>
        </authorList>
    </citation>
    <scope>NUCLEOTIDE SEQUENCE [LARGE SCALE GENOMIC DNA]</scope>
    <source>
        <strain evidence="2 3">Mut2</strain>
    </source>
</reference>
<keyword evidence="3" id="KW-1185">Reference proteome</keyword>
<proteinExistence type="predicted"/>
<dbReference type="Proteomes" id="UP001229952">
    <property type="component" value="Chromosome"/>
</dbReference>
<evidence type="ECO:0000313" key="2">
    <source>
        <dbReference type="EMBL" id="WLQ45579.1"/>
    </source>
</evidence>
<feature type="region of interest" description="Disordered" evidence="1">
    <location>
        <begin position="54"/>
        <end position="79"/>
    </location>
</feature>
<organism evidence="2 3">
    <name type="scientific">Streptomyces laculatispora</name>
    <dbReference type="NCBI Taxonomy" id="887464"/>
    <lineage>
        <taxon>Bacteria</taxon>
        <taxon>Bacillati</taxon>
        <taxon>Actinomycetota</taxon>
        <taxon>Actinomycetes</taxon>
        <taxon>Kitasatosporales</taxon>
        <taxon>Streptomycetaceae</taxon>
        <taxon>Streptomyces</taxon>
    </lineage>
</organism>
<sequence>MAPERAVHGHAVQQDQDRAVATGVLVLHDARGKLRHACGKLRFGHLEHLLSDGCGRRAPTGPPHATISHPVSPKTTSIL</sequence>
<evidence type="ECO:0000313" key="3">
    <source>
        <dbReference type="Proteomes" id="UP001229952"/>
    </source>
</evidence>
<evidence type="ECO:0000256" key="1">
    <source>
        <dbReference type="SAM" id="MobiDB-lite"/>
    </source>
</evidence>
<dbReference type="EMBL" id="CP120992">
    <property type="protein sequence ID" value="WLQ45579.1"/>
    <property type="molecule type" value="Genomic_DNA"/>
</dbReference>
<name>A0ABY9IFY5_9ACTN</name>
<protein>
    <submittedName>
        <fullName evidence="2">Uncharacterized protein</fullName>
    </submittedName>
</protein>